<keyword evidence="3" id="KW-0677">Repeat</keyword>
<organism evidence="14 15">
    <name type="scientific">Pseudonocardia adelaidensis</name>
    <dbReference type="NCBI Taxonomy" id="648754"/>
    <lineage>
        <taxon>Bacteria</taxon>
        <taxon>Bacillati</taxon>
        <taxon>Actinomycetota</taxon>
        <taxon>Actinomycetes</taxon>
        <taxon>Pseudonocardiales</taxon>
        <taxon>Pseudonocardiaceae</taxon>
        <taxon>Pseudonocardia</taxon>
    </lineage>
</organism>
<protein>
    <recommendedName>
        <fullName evidence="12">UvrABC system protein A</fullName>
    </recommendedName>
    <alternativeName>
        <fullName evidence="13">Excinuclease ABC subunit A</fullName>
    </alternativeName>
</protein>
<keyword evidence="2" id="KW-0963">Cytoplasm</keyword>
<accession>A0ABP9NEY6</accession>
<sequence>MIVVEHDLGVIAHADWVIDLGGDAGGAVVLEGPPRELVRAPGSFTGEHLARHLATAPAG</sequence>
<evidence type="ECO:0000256" key="11">
    <source>
        <dbReference type="ARBA" id="ARBA00038000"/>
    </source>
</evidence>
<evidence type="ECO:0000256" key="4">
    <source>
        <dbReference type="ARBA" id="ARBA00022741"/>
    </source>
</evidence>
<proteinExistence type="inferred from homology"/>
<dbReference type="PANTHER" id="PTHR43152">
    <property type="entry name" value="UVRABC SYSTEM PROTEIN A"/>
    <property type="match status" value="1"/>
</dbReference>
<evidence type="ECO:0000256" key="12">
    <source>
        <dbReference type="ARBA" id="ARBA00039316"/>
    </source>
</evidence>
<gene>
    <name evidence="14" type="ORF">GCM10023320_18760</name>
</gene>
<keyword evidence="10" id="KW-0234">DNA repair</keyword>
<keyword evidence="6" id="KW-0228">DNA excision</keyword>
<evidence type="ECO:0000256" key="7">
    <source>
        <dbReference type="ARBA" id="ARBA00022840"/>
    </source>
</evidence>
<keyword evidence="9" id="KW-0238">DNA-binding</keyword>
<evidence type="ECO:0000256" key="9">
    <source>
        <dbReference type="ARBA" id="ARBA00023125"/>
    </source>
</evidence>
<evidence type="ECO:0000313" key="15">
    <source>
        <dbReference type="Proteomes" id="UP001500804"/>
    </source>
</evidence>
<dbReference type="PANTHER" id="PTHR43152:SF3">
    <property type="entry name" value="UVRABC SYSTEM PROTEIN A"/>
    <property type="match status" value="1"/>
</dbReference>
<evidence type="ECO:0000313" key="14">
    <source>
        <dbReference type="EMBL" id="GAA5117056.1"/>
    </source>
</evidence>
<dbReference type="InterPro" id="IPR027417">
    <property type="entry name" value="P-loop_NTPase"/>
</dbReference>
<evidence type="ECO:0000256" key="10">
    <source>
        <dbReference type="ARBA" id="ARBA00023204"/>
    </source>
</evidence>
<evidence type="ECO:0000256" key="5">
    <source>
        <dbReference type="ARBA" id="ARBA00022763"/>
    </source>
</evidence>
<keyword evidence="8" id="KW-0267">Excision nuclease</keyword>
<keyword evidence="5" id="KW-0227">DNA damage</keyword>
<evidence type="ECO:0000256" key="8">
    <source>
        <dbReference type="ARBA" id="ARBA00022881"/>
    </source>
</evidence>
<reference evidence="15" key="1">
    <citation type="journal article" date="2019" name="Int. J. Syst. Evol. Microbiol.">
        <title>The Global Catalogue of Microorganisms (GCM) 10K type strain sequencing project: providing services to taxonomists for standard genome sequencing and annotation.</title>
        <authorList>
            <consortium name="The Broad Institute Genomics Platform"/>
            <consortium name="The Broad Institute Genome Sequencing Center for Infectious Disease"/>
            <person name="Wu L."/>
            <person name="Ma J."/>
        </authorList>
    </citation>
    <scope>NUCLEOTIDE SEQUENCE [LARGE SCALE GENOMIC DNA]</scope>
    <source>
        <strain evidence="15">JCM 18302</strain>
    </source>
</reference>
<name>A0ABP9NEY6_9PSEU</name>
<evidence type="ECO:0000256" key="1">
    <source>
        <dbReference type="ARBA" id="ARBA00004496"/>
    </source>
</evidence>
<comment type="subcellular location">
    <subcellularLocation>
        <location evidence="1">Cytoplasm</location>
    </subcellularLocation>
</comment>
<comment type="caution">
    <text evidence="14">The sequence shown here is derived from an EMBL/GenBank/DDBJ whole genome shotgun (WGS) entry which is preliminary data.</text>
</comment>
<dbReference type="SUPFAM" id="SSF52540">
    <property type="entry name" value="P-loop containing nucleoside triphosphate hydrolases"/>
    <property type="match status" value="1"/>
</dbReference>
<dbReference type="Gene3D" id="3.40.50.300">
    <property type="entry name" value="P-loop containing nucleotide triphosphate hydrolases"/>
    <property type="match status" value="1"/>
</dbReference>
<evidence type="ECO:0000256" key="3">
    <source>
        <dbReference type="ARBA" id="ARBA00022737"/>
    </source>
</evidence>
<evidence type="ECO:0000256" key="2">
    <source>
        <dbReference type="ARBA" id="ARBA00022490"/>
    </source>
</evidence>
<keyword evidence="7" id="KW-0067">ATP-binding</keyword>
<evidence type="ECO:0000256" key="6">
    <source>
        <dbReference type="ARBA" id="ARBA00022769"/>
    </source>
</evidence>
<dbReference type="Proteomes" id="UP001500804">
    <property type="component" value="Unassembled WGS sequence"/>
</dbReference>
<dbReference type="EMBL" id="BAABJO010000006">
    <property type="protein sequence ID" value="GAA5117056.1"/>
    <property type="molecule type" value="Genomic_DNA"/>
</dbReference>
<dbReference type="RefSeq" id="WP_345604483.1">
    <property type="nucleotide sequence ID" value="NZ_BAABJO010000006.1"/>
</dbReference>
<keyword evidence="4" id="KW-0547">Nucleotide-binding</keyword>
<evidence type="ECO:0000256" key="13">
    <source>
        <dbReference type="ARBA" id="ARBA00042156"/>
    </source>
</evidence>
<comment type="similarity">
    <text evidence="11">Belongs to the ABC transporter superfamily. UvrA family.</text>
</comment>
<keyword evidence="15" id="KW-1185">Reference proteome</keyword>